<feature type="domain" description="Stealth protein CR3 conserved region 3" evidence="6">
    <location>
        <begin position="411"/>
        <end position="454"/>
    </location>
</feature>
<feature type="domain" description="Stealth protein CR1 conserved region 1" evidence="5">
    <location>
        <begin position="222"/>
        <end position="247"/>
    </location>
</feature>
<sequence>MPKNIMTAGAKVLRKKLIYDPIDFIFGKAGYEVKKKTGAQKSVMPAKTYLSLETFAARNNLTIDRISNVSQVVDELITFLRSRGCFIQIIKSDRDKTCQIAAKYQDIDFIANCVRDFKFEGIQTEFIHVPRHYGHRMKIPFFLKSPGKIYAFYDLTLDPWLEDQQRVYSHSPNPFVSSVSKFYINRTVCALHPYSLQGNPEGDISLSSMLKIDQSLDQRFDFPIDAVYTWVDGSDQKWLDAKAARLGLDRHNQESVSHTRFRSINELRFSLRSILSFAPFVRNIYIVTDKQKPAWINEHHPQVKFVDHTEIFASKAALPTYNSHAIEANLHRINGLSEHFLYVNDDVIFWNKCQPTDFFHANGLTKSFLERLPNVYGPVLPSTPAWRAGALNSNELIKAKYGKTLNTHHLHTPFALRRSVIAKMWDEFSSPLEKVTNTPFRSSSDISPVSFLYHAFSFCEGQSTFESLEERRMSLASGTFQPEIVAALNEPAVKVVCINDGDSEYYEANKNAFYAAMLRKFPISAPWELDR</sequence>
<keyword evidence="8" id="KW-1185">Reference proteome</keyword>
<dbReference type="InterPro" id="IPR031357">
    <property type="entry name" value="Stealth_CR3"/>
</dbReference>
<comment type="caution">
    <text evidence="7">The sequence shown here is derived from an EMBL/GenBank/DDBJ whole genome shotgun (WGS) entry which is preliminary data.</text>
</comment>
<comment type="similarity">
    <text evidence="1">Belongs to the stealth family.</text>
</comment>
<dbReference type="Pfam" id="PF17102">
    <property type="entry name" value="Stealth_CR3"/>
    <property type="match status" value="1"/>
</dbReference>
<feature type="domain" description="Stealth protein CR2 conserved region 2" evidence="4">
    <location>
        <begin position="260"/>
        <end position="365"/>
    </location>
</feature>
<evidence type="ECO:0000313" key="8">
    <source>
        <dbReference type="Proteomes" id="UP001277561"/>
    </source>
</evidence>
<keyword evidence="3" id="KW-0270">Exopolysaccharide synthesis</keyword>
<evidence type="ECO:0000313" key="7">
    <source>
        <dbReference type="EMBL" id="MDX8332792.1"/>
    </source>
</evidence>
<evidence type="ECO:0000256" key="1">
    <source>
        <dbReference type="ARBA" id="ARBA00007583"/>
    </source>
</evidence>
<dbReference type="Proteomes" id="UP001277561">
    <property type="component" value="Unassembled WGS sequence"/>
</dbReference>
<accession>A0ABU4W818</accession>
<dbReference type="EMBL" id="JAVRAD010000024">
    <property type="protein sequence ID" value="MDX8332792.1"/>
    <property type="molecule type" value="Genomic_DNA"/>
</dbReference>
<dbReference type="InterPro" id="IPR031358">
    <property type="entry name" value="Stealth_CR1"/>
</dbReference>
<evidence type="ECO:0000259" key="5">
    <source>
        <dbReference type="Pfam" id="PF17101"/>
    </source>
</evidence>
<gene>
    <name evidence="7" type="ORF">RMS29_26695</name>
</gene>
<reference evidence="7" key="1">
    <citation type="journal article" date="2023" name="Phytobiomes J">
        <title>Deciphering the key players within the bacterial microbiota associated with aerial crown gall tumors on rhododendron: Insights into the gallobiome.</title>
        <authorList>
            <person name="Kuzmanovic N."/>
            <person name="Nesme J."/>
            <person name="Wolf J."/>
            <person name="Neumann-Schaal M."/>
            <person name="Petersen J."/>
            <person name="Fernandez-Gnecco G."/>
            <person name="Sproeer C."/>
            <person name="Bunk B."/>
            <person name="Overmann J."/>
            <person name="Sorensen S.J."/>
            <person name="Idczak E."/>
            <person name="Smalla K."/>
        </authorList>
    </citation>
    <scope>NUCLEOTIDE SEQUENCE [LARGE SCALE GENOMIC DNA]</scope>
    <source>
        <strain evidence="7">Rho-14.1</strain>
    </source>
</reference>
<evidence type="ECO:0000259" key="4">
    <source>
        <dbReference type="Pfam" id="PF11380"/>
    </source>
</evidence>
<dbReference type="RefSeq" id="WP_320188850.1">
    <property type="nucleotide sequence ID" value="NZ_CP192765.1"/>
</dbReference>
<evidence type="ECO:0000259" key="6">
    <source>
        <dbReference type="Pfam" id="PF17102"/>
    </source>
</evidence>
<protein>
    <submittedName>
        <fullName evidence="7">Stealth CR1 domain-containing protein</fullName>
    </submittedName>
</protein>
<dbReference type="InterPro" id="IPR021520">
    <property type="entry name" value="Stealth_CR2"/>
</dbReference>
<dbReference type="InterPro" id="IPR047141">
    <property type="entry name" value="Stealth"/>
</dbReference>
<dbReference type="PANTHER" id="PTHR24045">
    <property type="match status" value="1"/>
</dbReference>
<dbReference type="Pfam" id="PF11380">
    <property type="entry name" value="Stealth_CR2"/>
    <property type="match status" value="1"/>
</dbReference>
<dbReference type="Pfam" id="PF17101">
    <property type="entry name" value="Stealth_CR1"/>
    <property type="match status" value="1"/>
</dbReference>
<proteinExistence type="inferred from homology"/>
<name>A0ABU4W818_9HYPH</name>
<dbReference type="PANTHER" id="PTHR24045:SF0">
    <property type="entry name" value="N-ACETYLGLUCOSAMINE-1-PHOSPHOTRANSFERASE SUBUNITS ALPHA_BETA"/>
    <property type="match status" value="1"/>
</dbReference>
<evidence type="ECO:0000256" key="3">
    <source>
        <dbReference type="ARBA" id="ARBA00023169"/>
    </source>
</evidence>
<keyword evidence="2" id="KW-0808">Transferase</keyword>
<organism evidence="7 8">
    <name type="scientific">Agrobacterium rosae</name>
    <dbReference type="NCBI Taxonomy" id="1972867"/>
    <lineage>
        <taxon>Bacteria</taxon>
        <taxon>Pseudomonadati</taxon>
        <taxon>Pseudomonadota</taxon>
        <taxon>Alphaproteobacteria</taxon>
        <taxon>Hyphomicrobiales</taxon>
        <taxon>Rhizobiaceae</taxon>
        <taxon>Rhizobium/Agrobacterium group</taxon>
        <taxon>Agrobacterium</taxon>
    </lineage>
</organism>
<evidence type="ECO:0000256" key="2">
    <source>
        <dbReference type="ARBA" id="ARBA00022679"/>
    </source>
</evidence>